<comment type="caution">
    <text evidence="1">The sequence shown here is derived from an EMBL/GenBank/DDBJ whole genome shotgun (WGS) entry which is preliminary data.</text>
</comment>
<dbReference type="EMBL" id="MHWT01000022">
    <property type="protein sequence ID" value="OHB12113.1"/>
    <property type="molecule type" value="Genomic_DNA"/>
</dbReference>
<proteinExistence type="predicted"/>
<gene>
    <name evidence="1" type="ORF">A3G99_01285</name>
</gene>
<dbReference type="InterPro" id="IPR029058">
    <property type="entry name" value="AB_hydrolase_fold"/>
</dbReference>
<evidence type="ECO:0000313" key="2">
    <source>
        <dbReference type="Proteomes" id="UP000176558"/>
    </source>
</evidence>
<evidence type="ECO:0008006" key="3">
    <source>
        <dbReference type="Google" id="ProtNLM"/>
    </source>
</evidence>
<evidence type="ECO:0000313" key="1">
    <source>
        <dbReference type="EMBL" id="OHB12113.1"/>
    </source>
</evidence>
<sequence>MNKKIKIIIGLGQKRKHYRFLSKYLNIREVDWNNGSLSKMRLGKPKILVGFSLGCMVTIMHAEKYRVKTLILCSPSPEETLLRVKADQVIFLVGEKENWCLKEIKRMSRTLRCRYSIIVIRGANHRITGDYQKKLVEVIQSL</sequence>
<dbReference type="Gene3D" id="3.40.50.1820">
    <property type="entry name" value="alpha/beta hydrolase"/>
    <property type="match status" value="1"/>
</dbReference>
<organism evidence="1 2">
    <name type="scientific">Candidatus Zambryskibacteria bacterium RIFCSPLOWO2_12_FULL_39_23</name>
    <dbReference type="NCBI Taxonomy" id="1802776"/>
    <lineage>
        <taxon>Bacteria</taxon>
        <taxon>Candidatus Zambryskiibacteriota</taxon>
    </lineage>
</organism>
<reference evidence="1 2" key="1">
    <citation type="journal article" date="2016" name="Nat. Commun.">
        <title>Thousands of microbial genomes shed light on interconnected biogeochemical processes in an aquifer system.</title>
        <authorList>
            <person name="Anantharaman K."/>
            <person name="Brown C.T."/>
            <person name="Hug L.A."/>
            <person name="Sharon I."/>
            <person name="Castelle C.J."/>
            <person name="Probst A.J."/>
            <person name="Thomas B.C."/>
            <person name="Singh A."/>
            <person name="Wilkins M.J."/>
            <person name="Karaoz U."/>
            <person name="Brodie E.L."/>
            <person name="Williams K.H."/>
            <person name="Hubbard S.S."/>
            <person name="Banfield J.F."/>
        </authorList>
    </citation>
    <scope>NUCLEOTIDE SEQUENCE [LARGE SCALE GENOMIC DNA]</scope>
</reference>
<dbReference type="Proteomes" id="UP000176558">
    <property type="component" value="Unassembled WGS sequence"/>
</dbReference>
<protein>
    <recommendedName>
        <fullName evidence="3">Alpha/beta hydrolase</fullName>
    </recommendedName>
</protein>
<accession>A0A1G2URU7</accession>
<dbReference type="AlphaFoldDB" id="A0A1G2URU7"/>
<dbReference type="SUPFAM" id="SSF53474">
    <property type="entry name" value="alpha/beta-Hydrolases"/>
    <property type="match status" value="1"/>
</dbReference>
<name>A0A1G2URU7_9BACT</name>